<dbReference type="EMBL" id="BMAT01009877">
    <property type="protein sequence ID" value="GFS15538.1"/>
    <property type="molecule type" value="Genomic_DNA"/>
</dbReference>
<dbReference type="PANTHER" id="PTHR47055">
    <property type="entry name" value="DDE_TNP_1_7 DOMAIN-CONTAINING PROTEIN"/>
    <property type="match status" value="1"/>
</dbReference>
<evidence type="ECO:0000313" key="2">
    <source>
        <dbReference type="EMBL" id="GFS15538.1"/>
    </source>
</evidence>
<evidence type="ECO:0000313" key="3">
    <source>
        <dbReference type="Proteomes" id="UP000762676"/>
    </source>
</evidence>
<dbReference type="AlphaFoldDB" id="A0AAV4J0X0"/>
<feature type="domain" description="PiggyBac transposable element-derived protein" evidence="1">
    <location>
        <begin position="80"/>
        <end position="184"/>
    </location>
</feature>
<organism evidence="2 3">
    <name type="scientific">Elysia marginata</name>
    <dbReference type="NCBI Taxonomy" id="1093978"/>
    <lineage>
        <taxon>Eukaryota</taxon>
        <taxon>Metazoa</taxon>
        <taxon>Spiralia</taxon>
        <taxon>Lophotrochozoa</taxon>
        <taxon>Mollusca</taxon>
        <taxon>Gastropoda</taxon>
        <taxon>Heterobranchia</taxon>
        <taxon>Euthyneura</taxon>
        <taxon>Panpulmonata</taxon>
        <taxon>Sacoglossa</taxon>
        <taxon>Placobranchoidea</taxon>
        <taxon>Plakobranchidae</taxon>
        <taxon>Elysia</taxon>
    </lineage>
</organism>
<dbReference type="InterPro" id="IPR052638">
    <property type="entry name" value="PiggyBac_TE-derived"/>
</dbReference>
<dbReference type="InterPro" id="IPR029526">
    <property type="entry name" value="PGBD"/>
</dbReference>
<reference evidence="2 3" key="1">
    <citation type="journal article" date="2021" name="Elife">
        <title>Chloroplast acquisition without the gene transfer in kleptoplastic sea slugs, Plakobranchus ocellatus.</title>
        <authorList>
            <person name="Maeda T."/>
            <person name="Takahashi S."/>
            <person name="Yoshida T."/>
            <person name="Shimamura S."/>
            <person name="Takaki Y."/>
            <person name="Nagai Y."/>
            <person name="Toyoda A."/>
            <person name="Suzuki Y."/>
            <person name="Arimoto A."/>
            <person name="Ishii H."/>
            <person name="Satoh N."/>
            <person name="Nishiyama T."/>
            <person name="Hasebe M."/>
            <person name="Maruyama T."/>
            <person name="Minagawa J."/>
            <person name="Obokata J."/>
            <person name="Shigenobu S."/>
        </authorList>
    </citation>
    <scope>NUCLEOTIDE SEQUENCE [LARGE SCALE GENOMIC DNA]</scope>
</reference>
<dbReference type="GO" id="GO:0043565">
    <property type="term" value="F:sequence-specific DNA binding"/>
    <property type="evidence" value="ECO:0007669"/>
    <property type="project" value="TreeGrafter"/>
</dbReference>
<accession>A0AAV4J0X0</accession>
<evidence type="ECO:0000259" key="1">
    <source>
        <dbReference type="Pfam" id="PF13843"/>
    </source>
</evidence>
<keyword evidence="3" id="KW-1185">Reference proteome</keyword>
<dbReference type="Proteomes" id="UP000762676">
    <property type="component" value="Unassembled WGS sequence"/>
</dbReference>
<dbReference type="PANTHER" id="PTHR47055:SF3">
    <property type="entry name" value="PHORBOL-ESTER_DAG-TYPE DOMAIN-CONTAINING PROTEIN"/>
    <property type="match status" value="1"/>
</dbReference>
<gene>
    <name evidence="2" type="ORF">ElyMa_004935300</name>
</gene>
<protein>
    <submittedName>
        <fullName evidence="2">PiggyBac transposable element-derived protein 3-like</fullName>
    </submittedName>
</protein>
<dbReference type="Pfam" id="PF13843">
    <property type="entry name" value="DDE_Tnp_1_7"/>
    <property type="match status" value="1"/>
</dbReference>
<proteinExistence type="predicted"/>
<name>A0AAV4J0X0_9GAST</name>
<sequence length="195" mass="22237">MGTLMIPPTVCQAPEEQSLACHAPRRGPQNKQFRWRTVDIKPNEQLQWEPEQPDVSQLPKSVTELFELFYDDAVIDLLSRLACNGAIRANCTSDFPLVDIKQLEKQHRGTYDHKSDNSKGVVMARWNDNRVVTVMSNLYRVEPIQSASRWSQKDSKRINIPQPYAIQKYNRTMVGSEVDRLDQKVGFGPRSGGGH</sequence>
<comment type="caution">
    <text evidence="2">The sequence shown here is derived from an EMBL/GenBank/DDBJ whole genome shotgun (WGS) entry which is preliminary data.</text>
</comment>